<sequence length="138" mass="15518">MVGSGQSGPCLPVLPRPHSIVPALLDSEIRHFHGNKVLARFSVATTSYWPDKRGKASLSHGLTVPVLDKFVQETQWHRIDCWHPHLTEKVSDRVKKRSLVYIEGKTKYKKYLDRNGVSKLDVFVIPPPCVIAPKASQP</sequence>
<evidence type="ECO:0000256" key="1">
    <source>
        <dbReference type="ARBA" id="ARBA00023125"/>
    </source>
</evidence>
<dbReference type="GO" id="GO:0003697">
    <property type="term" value="F:single-stranded DNA binding"/>
    <property type="evidence" value="ECO:0007669"/>
    <property type="project" value="InterPro"/>
</dbReference>
<keyword evidence="3" id="KW-1185">Reference proteome</keyword>
<dbReference type="SUPFAM" id="SSF50249">
    <property type="entry name" value="Nucleic acid-binding proteins"/>
    <property type="match status" value="1"/>
</dbReference>
<name>A0A261Y2E9_9FUNG</name>
<dbReference type="InterPro" id="IPR000424">
    <property type="entry name" value="Primosome_PriB/ssb"/>
</dbReference>
<proteinExistence type="predicted"/>
<dbReference type="InterPro" id="IPR012340">
    <property type="entry name" value="NA-bd_OB-fold"/>
</dbReference>
<dbReference type="CDD" id="cd04496">
    <property type="entry name" value="SSB_OBF"/>
    <property type="match status" value="1"/>
</dbReference>
<gene>
    <name evidence="2" type="ORF">BZG36_01850</name>
</gene>
<reference evidence="2 3" key="1">
    <citation type="journal article" date="2017" name="Mycologia">
        <title>Bifiguratus adelaidae, gen. et sp. nov., a new member of Mucoromycotina in endophytic and soil-dwelling habitats.</title>
        <authorList>
            <person name="Torres-Cruz T.J."/>
            <person name="Billingsley Tobias T.L."/>
            <person name="Almatruk M."/>
            <person name="Hesse C."/>
            <person name="Kuske C.R."/>
            <person name="Desiro A."/>
            <person name="Benucci G.M."/>
            <person name="Bonito G."/>
            <person name="Stajich J.E."/>
            <person name="Dunlap C."/>
            <person name="Arnold A.E."/>
            <person name="Porras-Alfaro A."/>
        </authorList>
    </citation>
    <scope>NUCLEOTIDE SEQUENCE [LARGE SCALE GENOMIC DNA]</scope>
    <source>
        <strain evidence="2 3">AZ0501</strain>
    </source>
</reference>
<accession>A0A261Y2E9</accession>
<keyword evidence="1" id="KW-0238">DNA-binding</keyword>
<comment type="caution">
    <text evidence="2">The sequence shown here is derived from an EMBL/GenBank/DDBJ whole genome shotgun (WGS) entry which is preliminary data.</text>
</comment>
<dbReference type="EMBL" id="MVBO01000030">
    <property type="protein sequence ID" value="OZJ04799.1"/>
    <property type="molecule type" value="Genomic_DNA"/>
</dbReference>
<dbReference type="Proteomes" id="UP000242875">
    <property type="component" value="Unassembled WGS sequence"/>
</dbReference>
<dbReference type="Pfam" id="PF00436">
    <property type="entry name" value="SSB"/>
    <property type="match status" value="1"/>
</dbReference>
<dbReference type="AlphaFoldDB" id="A0A261Y2E9"/>
<dbReference type="GO" id="GO:0006260">
    <property type="term" value="P:DNA replication"/>
    <property type="evidence" value="ECO:0007669"/>
    <property type="project" value="InterPro"/>
</dbReference>
<dbReference type="InterPro" id="IPR011344">
    <property type="entry name" value="ssDNA-bd"/>
</dbReference>
<organism evidence="2 3">
    <name type="scientific">Bifiguratus adelaidae</name>
    <dbReference type="NCBI Taxonomy" id="1938954"/>
    <lineage>
        <taxon>Eukaryota</taxon>
        <taxon>Fungi</taxon>
        <taxon>Fungi incertae sedis</taxon>
        <taxon>Mucoromycota</taxon>
        <taxon>Mucoromycotina</taxon>
        <taxon>Endogonomycetes</taxon>
        <taxon>Endogonales</taxon>
        <taxon>Endogonales incertae sedis</taxon>
        <taxon>Bifiguratus</taxon>
    </lineage>
</organism>
<protein>
    <submittedName>
        <fullName evidence="2">Uncharacterized protein</fullName>
    </submittedName>
</protein>
<evidence type="ECO:0000313" key="3">
    <source>
        <dbReference type="Proteomes" id="UP000242875"/>
    </source>
</evidence>
<dbReference type="Gene3D" id="2.40.50.140">
    <property type="entry name" value="Nucleic acid-binding proteins"/>
    <property type="match status" value="1"/>
</dbReference>
<dbReference type="NCBIfam" id="TIGR00621">
    <property type="entry name" value="ssb"/>
    <property type="match status" value="1"/>
</dbReference>
<evidence type="ECO:0000313" key="2">
    <source>
        <dbReference type="EMBL" id="OZJ04799.1"/>
    </source>
</evidence>